<accession>A0AAW1IFD1</accession>
<dbReference type="AlphaFoldDB" id="A0AAW1IFD1"/>
<dbReference type="Proteomes" id="UP001458880">
    <property type="component" value="Unassembled WGS sequence"/>
</dbReference>
<sequence length="112" mass="12804">MPHDVKCDERLARGFKRENAPAKKKNYHVSRQCRMSSTNLENTANEDFPENNEELLRDIEYLIKAAGEEGTTAEDFVSVDRELITEGGHQTIDTLIDLAVESQPTLIEIWKQ</sequence>
<dbReference type="EMBL" id="JASPKY010000602">
    <property type="protein sequence ID" value="KAK9688209.1"/>
    <property type="molecule type" value="Genomic_DNA"/>
</dbReference>
<evidence type="ECO:0000313" key="2">
    <source>
        <dbReference type="Proteomes" id="UP001458880"/>
    </source>
</evidence>
<proteinExistence type="predicted"/>
<gene>
    <name evidence="1" type="ORF">QE152_g35711</name>
</gene>
<organism evidence="1 2">
    <name type="scientific">Popillia japonica</name>
    <name type="common">Japanese beetle</name>
    <dbReference type="NCBI Taxonomy" id="7064"/>
    <lineage>
        <taxon>Eukaryota</taxon>
        <taxon>Metazoa</taxon>
        <taxon>Ecdysozoa</taxon>
        <taxon>Arthropoda</taxon>
        <taxon>Hexapoda</taxon>
        <taxon>Insecta</taxon>
        <taxon>Pterygota</taxon>
        <taxon>Neoptera</taxon>
        <taxon>Endopterygota</taxon>
        <taxon>Coleoptera</taxon>
        <taxon>Polyphaga</taxon>
        <taxon>Scarabaeiformia</taxon>
        <taxon>Scarabaeidae</taxon>
        <taxon>Rutelinae</taxon>
        <taxon>Popillia</taxon>
    </lineage>
</organism>
<protein>
    <submittedName>
        <fullName evidence="1">Uncharacterized protein</fullName>
    </submittedName>
</protein>
<keyword evidence="2" id="KW-1185">Reference proteome</keyword>
<reference evidence="1 2" key="1">
    <citation type="journal article" date="2024" name="BMC Genomics">
        <title>De novo assembly and annotation of Popillia japonica's genome with initial clues to its potential as an invasive pest.</title>
        <authorList>
            <person name="Cucini C."/>
            <person name="Boschi S."/>
            <person name="Funari R."/>
            <person name="Cardaioli E."/>
            <person name="Iannotti N."/>
            <person name="Marturano G."/>
            <person name="Paoli F."/>
            <person name="Bruttini M."/>
            <person name="Carapelli A."/>
            <person name="Frati F."/>
            <person name="Nardi F."/>
        </authorList>
    </citation>
    <scope>NUCLEOTIDE SEQUENCE [LARGE SCALE GENOMIC DNA]</scope>
    <source>
        <strain evidence="1">DMR45628</strain>
    </source>
</reference>
<name>A0AAW1IFD1_POPJA</name>
<comment type="caution">
    <text evidence="1">The sequence shown here is derived from an EMBL/GenBank/DDBJ whole genome shotgun (WGS) entry which is preliminary data.</text>
</comment>
<evidence type="ECO:0000313" key="1">
    <source>
        <dbReference type="EMBL" id="KAK9688209.1"/>
    </source>
</evidence>